<protein>
    <submittedName>
        <fullName evidence="1">Uncharacterized protein</fullName>
    </submittedName>
</protein>
<keyword evidence="2" id="KW-1185">Reference proteome</keyword>
<gene>
    <name evidence="1" type="ORF">LTRI10_LOCUS10802</name>
</gene>
<dbReference type="Proteomes" id="UP001497516">
    <property type="component" value="Chromosome 2"/>
</dbReference>
<evidence type="ECO:0000313" key="1">
    <source>
        <dbReference type="EMBL" id="CAL1366791.1"/>
    </source>
</evidence>
<organism evidence="1 2">
    <name type="scientific">Linum trigynum</name>
    <dbReference type="NCBI Taxonomy" id="586398"/>
    <lineage>
        <taxon>Eukaryota</taxon>
        <taxon>Viridiplantae</taxon>
        <taxon>Streptophyta</taxon>
        <taxon>Embryophyta</taxon>
        <taxon>Tracheophyta</taxon>
        <taxon>Spermatophyta</taxon>
        <taxon>Magnoliopsida</taxon>
        <taxon>eudicotyledons</taxon>
        <taxon>Gunneridae</taxon>
        <taxon>Pentapetalae</taxon>
        <taxon>rosids</taxon>
        <taxon>fabids</taxon>
        <taxon>Malpighiales</taxon>
        <taxon>Linaceae</taxon>
        <taxon>Linum</taxon>
    </lineage>
</organism>
<proteinExistence type="predicted"/>
<reference evidence="1 2" key="1">
    <citation type="submission" date="2024-04" db="EMBL/GenBank/DDBJ databases">
        <authorList>
            <person name="Fracassetti M."/>
        </authorList>
    </citation>
    <scope>NUCLEOTIDE SEQUENCE [LARGE SCALE GENOMIC DNA]</scope>
</reference>
<name>A0AAV2D4S1_9ROSI</name>
<accession>A0AAV2D4S1</accession>
<sequence>MVFNVEACCAMVEQMTATCQNMVARMDALEQLLAGFIPERVTVIDGKRSDDDVARVDANEVRAAEKMEISDNNIDGKETVRNGDYHLCEALTQRSGSDGKETLRRGDYHLDEALTYRFRSCEKVESAVRVQSKRNKTIVLNEHSTGSFEWTPSLQRLGVERVELDDIPTDARTDRVRTRRWKFRKRPTTQRRRKSCCCFRRRPPRLVMDRTLETKVP</sequence>
<dbReference type="EMBL" id="OZ034815">
    <property type="protein sequence ID" value="CAL1366791.1"/>
    <property type="molecule type" value="Genomic_DNA"/>
</dbReference>
<evidence type="ECO:0000313" key="2">
    <source>
        <dbReference type="Proteomes" id="UP001497516"/>
    </source>
</evidence>
<dbReference type="AlphaFoldDB" id="A0AAV2D4S1"/>